<comment type="caution">
    <text evidence="1">The sequence shown here is derived from an EMBL/GenBank/DDBJ whole genome shotgun (WGS) entry which is preliminary data.</text>
</comment>
<reference evidence="1 2" key="1">
    <citation type="submission" date="2017-11" db="EMBL/GenBank/DDBJ databases">
        <title>De novo assembly and phasing of dikaryotic genomes from two isolates of Puccinia coronata f. sp. avenae, the causal agent of oat crown rust.</title>
        <authorList>
            <person name="Miller M.E."/>
            <person name="Zhang Y."/>
            <person name="Omidvar V."/>
            <person name="Sperschneider J."/>
            <person name="Schwessinger B."/>
            <person name="Raley C."/>
            <person name="Palmer J.M."/>
            <person name="Garnica D."/>
            <person name="Upadhyaya N."/>
            <person name="Rathjen J."/>
            <person name="Taylor J.M."/>
            <person name="Park R.F."/>
            <person name="Dodds P.N."/>
            <person name="Hirsch C.D."/>
            <person name="Kianian S.F."/>
            <person name="Figueroa M."/>
        </authorList>
    </citation>
    <scope>NUCLEOTIDE SEQUENCE [LARGE SCALE GENOMIC DNA]</scope>
    <source>
        <strain evidence="1">12SD80</strain>
    </source>
</reference>
<dbReference type="Proteomes" id="UP000235392">
    <property type="component" value="Unassembled WGS sequence"/>
</dbReference>
<sequence length="109" mass="12213">MMIKASKAIMSKKANSGSHLSPCARNLFTMNQNVDSKVHLQKSRASFDVLHKEIHMSVSKGNIVHVEDGEADDLWHNLLGIQQGLIPQLVLLSGGYYKLQEKCAHIMWD</sequence>
<name>A0A2N5VHD5_9BASI</name>
<gene>
    <name evidence="1" type="ORF">PCASD_02643</name>
</gene>
<organism evidence="1 2">
    <name type="scientific">Puccinia coronata f. sp. avenae</name>
    <dbReference type="NCBI Taxonomy" id="200324"/>
    <lineage>
        <taxon>Eukaryota</taxon>
        <taxon>Fungi</taxon>
        <taxon>Dikarya</taxon>
        <taxon>Basidiomycota</taxon>
        <taxon>Pucciniomycotina</taxon>
        <taxon>Pucciniomycetes</taxon>
        <taxon>Pucciniales</taxon>
        <taxon>Pucciniaceae</taxon>
        <taxon>Puccinia</taxon>
    </lineage>
</organism>
<dbReference type="AlphaFoldDB" id="A0A2N5VHD5"/>
<evidence type="ECO:0000313" key="1">
    <source>
        <dbReference type="EMBL" id="PLW49316.1"/>
    </source>
</evidence>
<proteinExistence type="predicted"/>
<evidence type="ECO:0000313" key="2">
    <source>
        <dbReference type="Proteomes" id="UP000235392"/>
    </source>
</evidence>
<dbReference type="EMBL" id="PGCI01000017">
    <property type="protein sequence ID" value="PLW49316.1"/>
    <property type="molecule type" value="Genomic_DNA"/>
</dbReference>
<accession>A0A2N5VHD5</accession>
<protein>
    <submittedName>
        <fullName evidence="1">Uncharacterized protein</fullName>
    </submittedName>
</protein>